<reference evidence="1" key="1">
    <citation type="submission" date="2019-12" db="EMBL/GenBank/DDBJ databases">
        <authorList>
            <person name="Scholes J."/>
        </authorList>
    </citation>
    <scope>NUCLEOTIDE SEQUENCE</scope>
</reference>
<gene>
    <name evidence="1" type="ORF">SHERM_07036</name>
</gene>
<feature type="non-terminal residue" evidence="1">
    <location>
        <position position="70"/>
    </location>
</feature>
<feature type="non-terminal residue" evidence="1">
    <location>
        <position position="1"/>
    </location>
</feature>
<protein>
    <submittedName>
        <fullName evidence="1">DNAse I-like superfamily protein</fullName>
    </submittedName>
</protein>
<dbReference type="AlphaFoldDB" id="A0A9N7RQT3"/>
<sequence length="70" mass="8552">YWQQKSKIKWLKEGDGNTKFFHAYAQQRRRMNAIIRLVSARGQEFCTQKEMEEHTTEFYSVSFHLKKHWG</sequence>
<organism evidence="1 2">
    <name type="scientific">Striga hermonthica</name>
    <name type="common">Purple witchweed</name>
    <name type="synonym">Buchnera hermonthica</name>
    <dbReference type="NCBI Taxonomy" id="68872"/>
    <lineage>
        <taxon>Eukaryota</taxon>
        <taxon>Viridiplantae</taxon>
        <taxon>Streptophyta</taxon>
        <taxon>Embryophyta</taxon>
        <taxon>Tracheophyta</taxon>
        <taxon>Spermatophyta</taxon>
        <taxon>Magnoliopsida</taxon>
        <taxon>eudicotyledons</taxon>
        <taxon>Gunneridae</taxon>
        <taxon>Pentapetalae</taxon>
        <taxon>asterids</taxon>
        <taxon>lamiids</taxon>
        <taxon>Lamiales</taxon>
        <taxon>Orobanchaceae</taxon>
        <taxon>Buchnereae</taxon>
        <taxon>Striga</taxon>
    </lineage>
</organism>
<dbReference type="EMBL" id="CACSLK010034050">
    <property type="protein sequence ID" value="CAA0841001.1"/>
    <property type="molecule type" value="Genomic_DNA"/>
</dbReference>
<accession>A0A9N7RQT3</accession>
<evidence type="ECO:0000313" key="2">
    <source>
        <dbReference type="Proteomes" id="UP001153555"/>
    </source>
</evidence>
<dbReference type="OrthoDB" id="1935089at2759"/>
<keyword evidence="2" id="KW-1185">Reference proteome</keyword>
<dbReference type="Proteomes" id="UP001153555">
    <property type="component" value="Unassembled WGS sequence"/>
</dbReference>
<proteinExistence type="predicted"/>
<evidence type="ECO:0000313" key="1">
    <source>
        <dbReference type="EMBL" id="CAA0841001.1"/>
    </source>
</evidence>
<name>A0A9N7RQT3_STRHE</name>
<comment type="caution">
    <text evidence="1">The sequence shown here is derived from an EMBL/GenBank/DDBJ whole genome shotgun (WGS) entry which is preliminary data.</text>
</comment>